<evidence type="ECO:0000313" key="3">
    <source>
        <dbReference type="Proteomes" id="UP000238348"/>
    </source>
</evidence>
<dbReference type="InterPro" id="IPR042095">
    <property type="entry name" value="SUMF_sf"/>
</dbReference>
<dbReference type="Proteomes" id="UP000238348">
    <property type="component" value="Chromosome"/>
</dbReference>
<gene>
    <name evidence="2" type="ORF">SOCE26_041790</name>
</gene>
<dbReference type="Gene3D" id="3.90.1580.10">
    <property type="entry name" value="paralog of FGE (formylglycine-generating enzyme)"/>
    <property type="match status" value="1"/>
</dbReference>
<feature type="compositionally biased region" description="Basic and acidic residues" evidence="1">
    <location>
        <begin position="1"/>
        <end position="17"/>
    </location>
</feature>
<dbReference type="InterPro" id="IPR016187">
    <property type="entry name" value="CTDL_fold"/>
</dbReference>
<name>A0A2L0ETY0_SORCE</name>
<sequence length="360" mass="38405">MPARSADRHVRPRDGRRGAATAAGGALPGGALVGRWLAGAALAGMALAGCRSERDGGAADAGASAADAGAGASDAGAVEAAPPMIGAPRAPRAPWPPAEATGPAPPAEPRCPPEMVRVARRFCVDRYEAVLLDKETGLEISAFYPPSRREAASVERAWSRLRFQMGDAEARRMELPLLPGWQKERDFVPRAVPRRGVLPQGYTSGAQAELACRNAGKRLCTLEEWRTACRGERDEPFPYGPTYEDGRCNVHREAHPAGVLHRDVSLGHSDPRLNLVRVAGAPLLRRTGETATCASVWEDDAVSDMVGNLDEWVDDPEGTFAGGFYARATKQGCMATIASHDFTYFDYSTGVRCCADLRGP</sequence>
<dbReference type="SUPFAM" id="SSF56436">
    <property type="entry name" value="C-type lectin-like"/>
    <property type="match status" value="1"/>
</dbReference>
<proteinExistence type="predicted"/>
<reference evidence="2 3" key="1">
    <citation type="submission" date="2015-09" db="EMBL/GenBank/DDBJ databases">
        <title>Sorangium comparison.</title>
        <authorList>
            <person name="Zaburannyi N."/>
            <person name="Bunk B."/>
            <person name="Overmann J."/>
            <person name="Mueller R."/>
        </authorList>
    </citation>
    <scope>NUCLEOTIDE SEQUENCE [LARGE SCALE GENOMIC DNA]</scope>
    <source>
        <strain evidence="2 3">So ce26</strain>
    </source>
</reference>
<evidence type="ECO:0008006" key="4">
    <source>
        <dbReference type="Google" id="ProtNLM"/>
    </source>
</evidence>
<evidence type="ECO:0000313" key="2">
    <source>
        <dbReference type="EMBL" id="AUX42746.1"/>
    </source>
</evidence>
<organism evidence="2 3">
    <name type="scientific">Sorangium cellulosum</name>
    <name type="common">Polyangium cellulosum</name>
    <dbReference type="NCBI Taxonomy" id="56"/>
    <lineage>
        <taxon>Bacteria</taxon>
        <taxon>Pseudomonadati</taxon>
        <taxon>Myxococcota</taxon>
        <taxon>Polyangia</taxon>
        <taxon>Polyangiales</taxon>
        <taxon>Polyangiaceae</taxon>
        <taxon>Sorangium</taxon>
    </lineage>
</organism>
<evidence type="ECO:0000256" key="1">
    <source>
        <dbReference type="SAM" id="MobiDB-lite"/>
    </source>
</evidence>
<feature type="region of interest" description="Disordered" evidence="1">
    <location>
        <begin position="82"/>
        <end position="109"/>
    </location>
</feature>
<dbReference type="AlphaFoldDB" id="A0A2L0ETY0"/>
<dbReference type="EMBL" id="CP012673">
    <property type="protein sequence ID" value="AUX42746.1"/>
    <property type="molecule type" value="Genomic_DNA"/>
</dbReference>
<accession>A0A2L0ETY0</accession>
<feature type="compositionally biased region" description="Pro residues" evidence="1">
    <location>
        <begin position="91"/>
        <end position="109"/>
    </location>
</feature>
<feature type="region of interest" description="Disordered" evidence="1">
    <location>
        <begin position="1"/>
        <end position="27"/>
    </location>
</feature>
<protein>
    <recommendedName>
        <fullName evidence="4">Sulfatase-modifying factor enzyme domain-containing protein</fullName>
    </recommendedName>
</protein>